<evidence type="ECO:0000256" key="2">
    <source>
        <dbReference type="ARBA" id="ARBA00022692"/>
    </source>
</evidence>
<reference evidence="7" key="1">
    <citation type="submission" date="2016-09" db="EMBL/GenBank/DDBJ databases">
        <title>Draft genome of thermotolerant cyanobacterium Desertifilum sp. strain IPPAS B-1220.</title>
        <authorList>
            <person name="Sinetova M.A."/>
            <person name="Bolakhan K."/>
            <person name="Zayadan B.K."/>
            <person name="Mironov K.S."/>
            <person name="Ustinova V."/>
            <person name="Kupriyanova E.V."/>
            <person name="Sidorov R.A."/>
            <person name="Skrypnik A.N."/>
            <person name="Gogoleva N.E."/>
            <person name="Gogolev Y.V."/>
            <person name="Los D.A."/>
        </authorList>
    </citation>
    <scope>NUCLEOTIDE SEQUENCE [LARGE SCALE GENOMIC DNA]</scope>
    <source>
        <strain evidence="7">IPPAS B-1220</strain>
    </source>
</reference>
<dbReference type="GO" id="GO:0016020">
    <property type="term" value="C:membrane"/>
    <property type="evidence" value="ECO:0007669"/>
    <property type="project" value="UniProtKB-SubCell"/>
</dbReference>
<dbReference type="STRING" id="1781255.BH720_13715"/>
<feature type="transmembrane region" description="Helical" evidence="5">
    <location>
        <begin position="21"/>
        <end position="50"/>
    </location>
</feature>
<keyword evidence="3 5" id="KW-1133">Transmembrane helix</keyword>
<comment type="subcellular location">
    <subcellularLocation>
        <location evidence="1">Membrane</location>
        <topology evidence="1">Multi-pass membrane protein</topology>
    </subcellularLocation>
</comment>
<keyword evidence="4 5" id="KW-0472">Membrane</keyword>
<evidence type="ECO:0000256" key="5">
    <source>
        <dbReference type="SAM" id="Phobius"/>
    </source>
</evidence>
<dbReference type="AlphaFoldDB" id="A0A1E5QIX5"/>
<name>A0A1E5QIX5_9CYAN</name>
<sequence>MQPELKYSRLPRVPLGRRVAAFAIDFFLVGIASSIVSGGMSRILFLLLWFGMRVFYVATNRGQSVGRYALDIKLVDARSIKIPLLTDLAKREGLLGIEAMLAWTGFVSLSPTSAWAILLMIPLAVDCGFAFADLDVREAFHDRIASTILLQSRRGYSLDLKVKLLLDQINMRMRK</sequence>
<accession>A0A1E5QIX5</accession>
<keyword evidence="2 5" id="KW-0812">Transmembrane</keyword>
<dbReference type="OrthoDB" id="462690at2"/>
<comment type="caution">
    <text evidence="7">The sequence shown here is derived from an EMBL/GenBank/DDBJ whole genome shotgun (WGS) entry which is preliminary data.</text>
</comment>
<organism evidence="7">
    <name type="scientific">Desertifilum tharense IPPAS B-1220</name>
    <dbReference type="NCBI Taxonomy" id="1781255"/>
    <lineage>
        <taxon>Bacteria</taxon>
        <taxon>Bacillati</taxon>
        <taxon>Cyanobacteriota</taxon>
        <taxon>Cyanophyceae</taxon>
        <taxon>Desertifilales</taxon>
        <taxon>Desertifilaceae</taxon>
        <taxon>Desertifilum</taxon>
    </lineage>
</organism>
<dbReference type="RefSeq" id="WP_069967782.1">
    <property type="nucleotide sequence ID" value="NZ_CM124774.1"/>
</dbReference>
<evidence type="ECO:0000313" key="7">
    <source>
        <dbReference type="EMBL" id="OEJ74625.1"/>
    </source>
</evidence>
<evidence type="ECO:0000259" key="6">
    <source>
        <dbReference type="Pfam" id="PF06271"/>
    </source>
</evidence>
<dbReference type="InterPro" id="IPR010432">
    <property type="entry name" value="RDD"/>
</dbReference>
<evidence type="ECO:0000256" key="4">
    <source>
        <dbReference type="ARBA" id="ARBA00023136"/>
    </source>
</evidence>
<proteinExistence type="predicted"/>
<dbReference type="EMBL" id="MJGC01000064">
    <property type="protein sequence ID" value="OEJ74625.1"/>
    <property type="molecule type" value="Genomic_DNA"/>
</dbReference>
<dbReference type="Pfam" id="PF06271">
    <property type="entry name" value="RDD"/>
    <property type="match status" value="1"/>
</dbReference>
<protein>
    <recommendedName>
        <fullName evidence="6">RDD domain-containing protein</fullName>
    </recommendedName>
</protein>
<evidence type="ECO:0000256" key="1">
    <source>
        <dbReference type="ARBA" id="ARBA00004141"/>
    </source>
</evidence>
<feature type="domain" description="RDD" evidence="6">
    <location>
        <begin position="14"/>
        <end position="145"/>
    </location>
</feature>
<evidence type="ECO:0000256" key="3">
    <source>
        <dbReference type="ARBA" id="ARBA00022989"/>
    </source>
</evidence>
<gene>
    <name evidence="7" type="ORF">BH720_13715</name>
</gene>